<gene>
    <name evidence="2" type="ORF">AFK24_21850</name>
</gene>
<accession>A0A1C7Z090</accession>
<name>A0A1C7Z090_PSESX</name>
<sequence length="184" mass="19738">MDTSMSNKQTATESETPMGLSRRNLLRGSVTLGLMTLVGSVLPWQSVLAADATTADFIALSQFLVSRPANPVLAARYYAALARRAPNFAGNVTTLKRLIAYKQLKHVDEYLALPDADPSLRATAVSIISAWYLGIVGEAADAEMISYSEAMMYQPTHGTLIIPTYGGGPATWGAKPADTKDSRL</sequence>
<dbReference type="PATRIC" id="fig|317.243.peg.3000"/>
<dbReference type="Pfam" id="PF12318">
    <property type="entry name" value="FAD-SLDH"/>
    <property type="match status" value="1"/>
</dbReference>
<dbReference type="InterPro" id="IPR024651">
    <property type="entry name" value="FAD-SLDH_ssu"/>
</dbReference>
<dbReference type="OrthoDB" id="8635030at2"/>
<dbReference type="Proteomes" id="UP000093104">
    <property type="component" value="Unassembled WGS sequence"/>
</dbReference>
<dbReference type="PROSITE" id="PS51318">
    <property type="entry name" value="TAT"/>
    <property type="match status" value="1"/>
</dbReference>
<comment type="caution">
    <text evidence="2">The sequence shown here is derived from an EMBL/GenBank/DDBJ whole genome shotgun (WGS) entry which is preliminary data.</text>
</comment>
<feature type="compositionally biased region" description="Polar residues" evidence="1">
    <location>
        <begin position="1"/>
        <end position="15"/>
    </location>
</feature>
<protein>
    <submittedName>
        <fullName evidence="2">Sorbitol dehydrogenase</fullName>
    </submittedName>
</protein>
<evidence type="ECO:0000313" key="3">
    <source>
        <dbReference type="Proteomes" id="UP000093104"/>
    </source>
</evidence>
<dbReference type="EMBL" id="LGSI01000065">
    <property type="protein sequence ID" value="OCR22879.1"/>
    <property type="molecule type" value="Genomic_DNA"/>
</dbReference>
<organism evidence="2 3">
    <name type="scientific">Pseudomonas syringae</name>
    <dbReference type="NCBI Taxonomy" id="317"/>
    <lineage>
        <taxon>Bacteria</taxon>
        <taxon>Pseudomonadati</taxon>
        <taxon>Pseudomonadota</taxon>
        <taxon>Gammaproteobacteria</taxon>
        <taxon>Pseudomonadales</taxon>
        <taxon>Pseudomonadaceae</taxon>
        <taxon>Pseudomonas</taxon>
    </lineage>
</organism>
<evidence type="ECO:0000313" key="2">
    <source>
        <dbReference type="EMBL" id="OCR22879.1"/>
    </source>
</evidence>
<proteinExistence type="predicted"/>
<evidence type="ECO:0000256" key="1">
    <source>
        <dbReference type="SAM" id="MobiDB-lite"/>
    </source>
</evidence>
<dbReference type="AlphaFoldDB" id="A0A1C7Z090"/>
<dbReference type="InterPro" id="IPR006311">
    <property type="entry name" value="TAT_signal"/>
</dbReference>
<reference evidence="2 3" key="1">
    <citation type="submission" date="2015-07" db="EMBL/GenBank/DDBJ databases">
        <title>Draft genome sequence of a diazotrophic, plant growth-promoting rhizobacterium of the Pseudomonas syringae complex.</title>
        <authorList>
            <person name="Patten C.L."/>
            <person name="Jeong H."/>
        </authorList>
    </citation>
    <scope>NUCLEOTIDE SEQUENCE [LARGE SCALE GENOMIC DNA]</scope>
    <source>
        <strain evidence="2 3">GR12-2</strain>
    </source>
</reference>
<feature type="region of interest" description="Disordered" evidence="1">
    <location>
        <begin position="1"/>
        <end position="20"/>
    </location>
</feature>